<keyword evidence="3" id="KW-1185">Reference proteome</keyword>
<dbReference type="InterPro" id="IPR016986">
    <property type="entry name" value="UCP031982_abhydr"/>
</dbReference>
<evidence type="ECO:0000256" key="1">
    <source>
        <dbReference type="SAM" id="SignalP"/>
    </source>
</evidence>
<dbReference type="KEGG" id="sal:Sala_0309"/>
<dbReference type="PIRSF" id="PIRSF031982">
    <property type="entry name" value="UCP031982_abhydr"/>
    <property type="match status" value="1"/>
</dbReference>
<name>Q1GWE0_SPHAL</name>
<dbReference type="STRING" id="317655.Sala_0309"/>
<dbReference type="OrthoDB" id="9814760at2"/>
<dbReference type="eggNOG" id="COG4188">
    <property type="taxonomic scope" value="Bacteria"/>
</dbReference>
<sequence>MTGLRAPLRLALLLMLLCAAPTVWAGPFVGQRLMTADHPPAAARNADGSTRLRVTVWYPAAGDDGAGTAPPVVRDAPPAAGGRRGVILLSHGFGGAAVAMGWFARTMAEAGYVVIGVDHPGNNGLEAMTKAGAALFFERPGDLRRAFDHVAADPVLGPMLDPGRVAAAGFSAGGFTALALGGARMETGLLRRFCTANPDDGVCRPQLEFAVPIDEVLAMLDGESARARLAEIAATPPRPRIRALLVMAPAIVQAFDPASLAAIDVETRLILGGADSVTPNATNGLAVAALVPRAHHQTIPDAGHYDFLTACAADAPNPLPFCAHQRQTAAAHRAAITAALDLFARTIGARTE</sequence>
<dbReference type="RefSeq" id="WP_011540623.1">
    <property type="nucleotide sequence ID" value="NC_008048.1"/>
</dbReference>
<evidence type="ECO:0000313" key="2">
    <source>
        <dbReference type="EMBL" id="ABF52032.1"/>
    </source>
</evidence>
<dbReference type="SUPFAM" id="SSF53474">
    <property type="entry name" value="alpha/beta-Hydrolases"/>
    <property type="match status" value="1"/>
</dbReference>
<dbReference type="InterPro" id="IPR029058">
    <property type="entry name" value="AB_hydrolase_fold"/>
</dbReference>
<dbReference type="Gene3D" id="3.40.50.1820">
    <property type="entry name" value="alpha/beta hydrolase"/>
    <property type="match status" value="1"/>
</dbReference>
<feature type="signal peptide" evidence="1">
    <location>
        <begin position="1"/>
        <end position="25"/>
    </location>
</feature>
<feature type="chain" id="PRO_5004189666" evidence="1">
    <location>
        <begin position="26"/>
        <end position="352"/>
    </location>
</feature>
<protein>
    <submittedName>
        <fullName evidence="2">Putative lipoprotein signal peptide</fullName>
    </submittedName>
</protein>
<accession>Q1GWE0</accession>
<keyword evidence="2" id="KW-0449">Lipoprotein</keyword>
<dbReference type="HOGENOM" id="CLU_045366_1_0_5"/>
<evidence type="ECO:0000313" key="3">
    <source>
        <dbReference type="Proteomes" id="UP000006578"/>
    </source>
</evidence>
<dbReference type="EMBL" id="CP000356">
    <property type="protein sequence ID" value="ABF52032.1"/>
    <property type="molecule type" value="Genomic_DNA"/>
</dbReference>
<dbReference type="AlphaFoldDB" id="Q1GWE0"/>
<dbReference type="Proteomes" id="UP000006578">
    <property type="component" value="Chromosome"/>
</dbReference>
<keyword evidence="1" id="KW-0732">Signal</keyword>
<proteinExistence type="predicted"/>
<gene>
    <name evidence="2" type="ordered locus">Sala_0309</name>
</gene>
<reference evidence="2 3" key="1">
    <citation type="journal article" date="2009" name="Proc. Natl. Acad. Sci. U.S.A.">
        <title>The genomic basis of trophic strategy in marine bacteria.</title>
        <authorList>
            <person name="Lauro F.M."/>
            <person name="McDougald D."/>
            <person name="Thomas T."/>
            <person name="Williams T.J."/>
            <person name="Egan S."/>
            <person name="Rice S."/>
            <person name="DeMaere M.Z."/>
            <person name="Ting L."/>
            <person name="Ertan H."/>
            <person name="Johnson J."/>
            <person name="Ferriera S."/>
            <person name="Lapidus A."/>
            <person name="Anderson I."/>
            <person name="Kyrpides N."/>
            <person name="Munk A.C."/>
            <person name="Detter C."/>
            <person name="Han C.S."/>
            <person name="Brown M.V."/>
            <person name="Robb F.T."/>
            <person name="Kjelleberg S."/>
            <person name="Cavicchioli R."/>
        </authorList>
    </citation>
    <scope>NUCLEOTIDE SEQUENCE [LARGE SCALE GENOMIC DNA]</scope>
    <source>
        <strain evidence="3">DSM 13593 / LMG 18877 / RB2256</strain>
    </source>
</reference>
<dbReference type="ESTHER" id="sphal-q1gwe0">
    <property type="family name" value="UCP031982"/>
</dbReference>
<organism evidence="2 3">
    <name type="scientific">Sphingopyxis alaskensis (strain DSM 13593 / LMG 18877 / RB2256)</name>
    <name type="common">Sphingomonas alaskensis</name>
    <dbReference type="NCBI Taxonomy" id="317655"/>
    <lineage>
        <taxon>Bacteria</taxon>
        <taxon>Pseudomonadati</taxon>
        <taxon>Pseudomonadota</taxon>
        <taxon>Alphaproteobacteria</taxon>
        <taxon>Sphingomonadales</taxon>
        <taxon>Sphingomonadaceae</taxon>
        <taxon>Sphingopyxis</taxon>
    </lineage>
</organism>